<keyword evidence="3" id="KW-1185">Reference proteome</keyword>
<dbReference type="Proteomes" id="UP000582213">
    <property type="component" value="Unassembled WGS sequence"/>
</dbReference>
<dbReference type="OrthoDB" id="42589at2157"/>
<reference evidence="2 3" key="1">
    <citation type="submission" date="2019-10" db="EMBL/GenBank/DDBJ databases">
        <title>Genome Sequences from Six Type Strain Members of the Archaeal Family Sulfolobaceae: Acidianus ambivalens, Acidianus infernus, Metallosphaera prunae, Stygiolobus azoricus, Sulfolobus metallicus, and Sulfurisphaera ohwakuensis.</title>
        <authorList>
            <person name="Counts J.A."/>
            <person name="Kelly R.M."/>
        </authorList>
    </citation>
    <scope>NUCLEOTIDE SEQUENCE [LARGE SCALE GENOMIC DNA]</scope>
    <source>
        <strain evidence="2 3">TA-1</strain>
    </source>
</reference>
<dbReference type="KEGG" id="soh:D1869_05380"/>
<gene>
    <name evidence="2" type="ORF">D1869_05380</name>
    <name evidence="1" type="ORF">HNQ62_001859</name>
</gene>
<dbReference type="AlphaFoldDB" id="A0A650CG07"/>
<evidence type="ECO:0000313" key="3">
    <source>
        <dbReference type="Proteomes" id="UP000427373"/>
    </source>
</evidence>
<evidence type="ECO:0000313" key="4">
    <source>
        <dbReference type="Proteomes" id="UP000582213"/>
    </source>
</evidence>
<proteinExistence type="predicted"/>
<dbReference type="EMBL" id="CP045484">
    <property type="protein sequence ID" value="QGR16678.1"/>
    <property type="molecule type" value="Genomic_DNA"/>
</dbReference>
<dbReference type="Proteomes" id="UP000427373">
    <property type="component" value="Chromosome"/>
</dbReference>
<evidence type="ECO:0000313" key="2">
    <source>
        <dbReference type="EMBL" id="QGR16678.1"/>
    </source>
</evidence>
<sequence length="151" mass="17397">MDKLLIVPAILILILLSLIAASYFYPYFVSIKISIENSRYFYDLVCFTLNIDVKKPFDCYYVVNVTDIEVMGKVYNISKSYCIYTTSASEKINVNIPNSVADQIVNQSWVNMTVLITVNIISSINTMVVRHYHITGNFTNEYLNYLKQIYA</sequence>
<protein>
    <submittedName>
        <fullName evidence="2">Uncharacterized protein</fullName>
    </submittedName>
</protein>
<accession>A0A650CG07</accession>
<dbReference type="EMBL" id="JACHFY010000010">
    <property type="protein sequence ID" value="MBB5254086.1"/>
    <property type="molecule type" value="Genomic_DNA"/>
</dbReference>
<organism evidence="2 3">
    <name type="scientific">Sulfurisphaera ohwakuensis</name>
    <dbReference type="NCBI Taxonomy" id="69656"/>
    <lineage>
        <taxon>Archaea</taxon>
        <taxon>Thermoproteota</taxon>
        <taxon>Thermoprotei</taxon>
        <taxon>Sulfolobales</taxon>
        <taxon>Sulfolobaceae</taxon>
        <taxon>Sulfurisphaera</taxon>
    </lineage>
</organism>
<reference evidence="1 4" key="2">
    <citation type="submission" date="2020-08" db="EMBL/GenBank/DDBJ databases">
        <title>Genomic Encyclopedia of Type Strains, Phase IV (KMG-IV): sequencing the most valuable type-strain genomes for metagenomic binning, comparative biology and taxonomic classification.</title>
        <authorList>
            <person name="Goeker M."/>
        </authorList>
    </citation>
    <scope>NUCLEOTIDE SEQUENCE [LARGE SCALE GENOMIC DNA]</scope>
    <source>
        <strain evidence="1 4">DSM 12421</strain>
    </source>
</reference>
<dbReference type="GeneID" id="42800654"/>
<dbReference type="RefSeq" id="WP_156014232.1">
    <property type="nucleotide sequence ID" value="NZ_CP045484.1"/>
</dbReference>
<name>A0A650CG07_SULOH</name>
<evidence type="ECO:0000313" key="1">
    <source>
        <dbReference type="EMBL" id="MBB5254086.1"/>
    </source>
</evidence>